<comment type="caution">
    <text evidence="3">The sequence shown here is derived from an EMBL/GenBank/DDBJ whole genome shotgun (WGS) entry which is preliminary data.</text>
</comment>
<dbReference type="Proteomes" id="UP000499080">
    <property type="component" value="Unassembled WGS sequence"/>
</dbReference>
<protein>
    <submittedName>
        <fullName evidence="3">Techylectin-5A</fullName>
    </submittedName>
</protein>
<dbReference type="OrthoDB" id="6425181at2759"/>
<keyword evidence="4" id="KW-1185">Reference proteome</keyword>
<dbReference type="CDD" id="cd00087">
    <property type="entry name" value="FReD"/>
    <property type="match status" value="1"/>
</dbReference>
<organism evidence="3 4">
    <name type="scientific">Araneus ventricosus</name>
    <name type="common">Orbweaver spider</name>
    <name type="synonym">Epeira ventricosa</name>
    <dbReference type="NCBI Taxonomy" id="182803"/>
    <lineage>
        <taxon>Eukaryota</taxon>
        <taxon>Metazoa</taxon>
        <taxon>Ecdysozoa</taxon>
        <taxon>Arthropoda</taxon>
        <taxon>Chelicerata</taxon>
        <taxon>Arachnida</taxon>
        <taxon>Araneae</taxon>
        <taxon>Araneomorphae</taxon>
        <taxon>Entelegynae</taxon>
        <taxon>Araneoidea</taxon>
        <taxon>Araneidae</taxon>
        <taxon>Araneus</taxon>
    </lineage>
</organism>
<feature type="region of interest" description="Disordered" evidence="1">
    <location>
        <begin position="121"/>
        <end position="141"/>
    </location>
</feature>
<evidence type="ECO:0000256" key="1">
    <source>
        <dbReference type="SAM" id="MobiDB-lite"/>
    </source>
</evidence>
<dbReference type="InterPro" id="IPR036056">
    <property type="entry name" value="Fibrinogen-like_C"/>
</dbReference>
<accession>A0A4Y2RX10</accession>
<evidence type="ECO:0000313" key="3">
    <source>
        <dbReference type="EMBL" id="GBN80271.1"/>
    </source>
</evidence>
<reference evidence="3 4" key="1">
    <citation type="journal article" date="2019" name="Sci. Rep.">
        <title>Orb-weaving spider Araneus ventricosus genome elucidates the spidroin gene catalogue.</title>
        <authorList>
            <person name="Kono N."/>
            <person name="Nakamura H."/>
            <person name="Ohtoshi R."/>
            <person name="Moran D.A.P."/>
            <person name="Shinohara A."/>
            <person name="Yoshida Y."/>
            <person name="Fujiwara M."/>
            <person name="Mori M."/>
            <person name="Tomita M."/>
            <person name="Arakawa K."/>
        </authorList>
    </citation>
    <scope>NUCLEOTIDE SEQUENCE [LARGE SCALE GENOMIC DNA]</scope>
</reference>
<dbReference type="AlphaFoldDB" id="A0A4Y2RX10"/>
<dbReference type="SMART" id="SM00186">
    <property type="entry name" value="FBG"/>
    <property type="match status" value="1"/>
</dbReference>
<evidence type="ECO:0000259" key="2">
    <source>
        <dbReference type="PROSITE" id="PS51406"/>
    </source>
</evidence>
<dbReference type="InterPro" id="IPR050373">
    <property type="entry name" value="Fibrinogen_C-term_domain"/>
</dbReference>
<dbReference type="InterPro" id="IPR002181">
    <property type="entry name" value="Fibrinogen_a/b/g_C_dom"/>
</dbReference>
<dbReference type="GO" id="GO:0005615">
    <property type="term" value="C:extracellular space"/>
    <property type="evidence" value="ECO:0007669"/>
    <property type="project" value="TreeGrafter"/>
</dbReference>
<gene>
    <name evidence="3" type="primary">TL5A_41</name>
    <name evidence="3" type="ORF">AVEN_45448_1</name>
</gene>
<dbReference type="PROSITE" id="PS51406">
    <property type="entry name" value="FIBRINOGEN_C_2"/>
    <property type="match status" value="1"/>
</dbReference>
<dbReference type="SUPFAM" id="SSF56496">
    <property type="entry name" value="Fibrinogen C-terminal domain-like"/>
    <property type="match status" value="1"/>
</dbReference>
<proteinExistence type="predicted"/>
<dbReference type="InterPro" id="IPR014716">
    <property type="entry name" value="Fibrinogen_a/b/g_C_1"/>
</dbReference>
<dbReference type="EMBL" id="BGPR01018840">
    <property type="protein sequence ID" value="GBN80271.1"/>
    <property type="molecule type" value="Genomic_DNA"/>
</dbReference>
<dbReference type="NCBIfam" id="NF040941">
    <property type="entry name" value="GGGWT_bact"/>
    <property type="match status" value="1"/>
</dbReference>
<dbReference type="PANTHER" id="PTHR19143">
    <property type="entry name" value="FIBRINOGEN/TENASCIN/ANGIOPOEITIN"/>
    <property type="match status" value="1"/>
</dbReference>
<dbReference type="Gene3D" id="3.90.215.10">
    <property type="entry name" value="Gamma Fibrinogen, chain A, domain 1"/>
    <property type="match status" value="1"/>
</dbReference>
<feature type="domain" description="Fibrinogen C-terminal" evidence="2">
    <location>
        <begin position="142"/>
        <end position="351"/>
    </location>
</feature>
<evidence type="ECO:0000313" key="4">
    <source>
        <dbReference type="Proteomes" id="UP000499080"/>
    </source>
</evidence>
<dbReference type="Pfam" id="PF00147">
    <property type="entry name" value="Fibrinogen_C"/>
    <property type="match status" value="1"/>
</dbReference>
<name>A0A4Y2RX10_ARAVE</name>
<sequence>MGSKWHDENPVVNWSEEYDFFCETWLWKNCYFFSACFFGFLTSIYAVGRVNPACLENEKAIALLETAKNFLTKAEVSFPSCNEDINSTDESECGSLTYIEVSKNLISDVIKNFPTCSKPIEKDDKDDENDKDKDNKDKEDKIVKDRKPKDCSDILASGRNKSGIYTIWTEESSTTRKQLRVYCDMETDDGGWTVIQRRGKFPVQQDFYKDWESYKNGFGNVSEEFWLGNENIRVLCREGCKIRFDLVDEMGERGFAFYQNFTLSSGNYRINIGGYSGNFDDSMQNNIDFSTKDKGDTERANKYKGGWWYGRYFSNLNGIYKPGKSNVDTVFWYGFRQYANLASAEIKVKPK</sequence>